<keyword evidence="6 9" id="KW-0067">ATP-binding</keyword>
<dbReference type="InterPro" id="IPR027417">
    <property type="entry name" value="P-loop_NTPase"/>
</dbReference>
<sequence>MADKNKVIFVGATDTGVGKTLISALLVDFLRRRGLDAGYQKWAATGCEEGLPEDLATVLAMAGEGRRTGGAVLAGRGPQSPVQQPITLPDSELELAVPYRFRLPASPHLAAEQEGREIEPARLLSLFEQARAAHEVLVVEGVGGMLVPLTRQLLLIDLVAQLKLPTLLVARSGLGTINHSLLSLEAMRHRQIPVPGLVFSDEEENPPEIIVNDNPRTIAEFGQTTIFGRLPRCLDQAAARAAFSPIGEAIFKHLTL</sequence>
<comment type="similarity">
    <text evidence="9">Belongs to the dethiobiotin synthetase family.</text>
</comment>
<dbReference type="EMBL" id="CP001940">
    <property type="protein sequence ID" value="ADH86893.1"/>
    <property type="molecule type" value="Genomic_DNA"/>
</dbReference>
<comment type="cofactor">
    <cofactor evidence="9">
        <name>Mg(2+)</name>
        <dbReference type="ChEBI" id="CHEBI:18420"/>
    </cofactor>
</comment>
<dbReference type="EC" id="6.3.3.3" evidence="9"/>
<dbReference type="PANTHER" id="PTHR43210">
    <property type="entry name" value="DETHIOBIOTIN SYNTHETASE"/>
    <property type="match status" value="1"/>
</dbReference>
<feature type="binding site" evidence="9">
    <location>
        <position position="45"/>
    </location>
    <ligand>
        <name>substrate</name>
    </ligand>
</feature>
<dbReference type="InterPro" id="IPR004472">
    <property type="entry name" value="DTB_synth_BioD"/>
</dbReference>
<dbReference type="GO" id="GO:0009102">
    <property type="term" value="P:biotin biosynthetic process"/>
    <property type="evidence" value="ECO:0007669"/>
    <property type="project" value="UniProtKB-UniRule"/>
</dbReference>
<dbReference type="Pfam" id="PF13500">
    <property type="entry name" value="AAA_26"/>
    <property type="match status" value="1"/>
</dbReference>
<evidence type="ECO:0000313" key="11">
    <source>
        <dbReference type="Proteomes" id="UP000001508"/>
    </source>
</evidence>
<evidence type="ECO:0000256" key="9">
    <source>
        <dbReference type="HAMAP-Rule" id="MF_00336"/>
    </source>
</evidence>
<comment type="pathway">
    <text evidence="9">Cofactor biosynthesis; biotin biosynthesis; biotin from 7,8-diaminononanoate: step 1/2.</text>
</comment>
<dbReference type="GO" id="GO:0005524">
    <property type="term" value="F:ATP binding"/>
    <property type="evidence" value="ECO:0007669"/>
    <property type="project" value="UniProtKB-UniRule"/>
</dbReference>
<accession>D6Z6C8</accession>
<dbReference type="GO" id="GO:0004141">
    <property type="term" value="F:dethiobiotin synthase activity"/>
    <property type="evidence" value="ECO:0007669"/>
    <property type="project" value="UniProtKB-UniRule"/>
</dbReference>
<dbReference type="PIRSF" id="PIRSF006755">
    <property type="entry name" value="DTB_synth"/>
    <property type="match status" value="1"/>
</dbReference>
<comment type="subunit">
    <text evidence="9">Homodimer.</text>
</comment>
<dbReference type="UniPathway" id="UPA00078">
    <property type="reaction ID" value="UER00161"/>
</dbReference>
<dbReference type="AlphaFoldDB" id="D6Z6C8"/>
<dbReference type="HAMAP" id="MF_00336">
    <property type="entry name" value="BioD"/>
    <property type="match status" value="1"/>
</dbReference>
<proteinExistence type="inferred from homology"/>
<feature type="binding site" evidence="9">
    <location>
        <begin position="16"/>
        <end position="21"/>
    </location>
    <ligand>
        <name>ATP</name>
        <dbReference type="ChEBI" id="CHEBI:30616"/>
    </ligand>
</feature>
<feature type="binding site" evidence="9">
    <location>
        <position position="20"/>
    </location>
    <ligand>
        <name>Mg(2+)</name>
        <dbReference type="ChEBI" id="CHEBI:18420"/>
    </ligand>
</feature>
<comment type="catalytic activity">
    <reaction evidence="9">
        <text>(7R,8S)-7,8-diammoniononanoate + CO2 + ATP = (4R,5S)-dethiobiotin + ADP + phosphate + 3 H(+)</text>
        <dbReference type="Rhea" id="RHEA:15805"/>
        <dbReference type="ChEBI" id="CHEBI:15378"/>
        <dbReference type="ChEBI" id="CHEBI:16526"/>
        <dbReference type="ChEBI" id="CHEBI:30616"/>
        <dbReference type="ChEBI" id="CHEBI:43474"/>
        <dbReference type="ChEBI" id="CHEBI:149469"/>
        <dbReference type="ChEBI" id="CHEBI:149473"/>
        <dbReference type="ChEBI" id="CHEBI:456216"/>
        <dbReference type="EC" id="6.3.3.3"/>
    </reaction>
</comment>
<feature type="binding site" evidence="9">
    <location>
        <position position="54"/>
    </location>
    <ligand>
        <name>Mg(2+)</name>
        <dbReference type="ChEBI" id="CHEBI:18420"/>
    </ligand>
</feature>
<comment type="subcellular location">
    <subcellularLocation>
        <location evidence="9">Cytoplasm</location>
    </subcellularLocation>
</comment>
<evidence type="ECO:0000256" key="6">
    <source>
        <dbReference type="ARBA" id="ARBA00022840"/>
    </source>
</evidence>
<dbReference type="NCBIfam" id="TIGR00347">
    <property type="entry name" value="bioD"/>
    <property type="match status" value="1"/>
</dbReference>
<evidence type="ECO:0000256" key="1">
    <source>
        <dbReference type="ARBA" id="ARBA00022490"/>
    </source>
</evidence>
<dbReference type="Proteomes" id="UP000001508">
    <property type="component" value="Chromosome"/>
</dbReference>
<evidence type="ECO:0000256" key="3">
    <source>
        <dbReference type="ARBA" id="ARBA00022723"/>
    </source>
</evidence>
<comment type="catalytic activity">
    <reaction evidence="8">
        <text>(7R,8S)-8-amino-7-(carboxyamino)nonanoate + ATP = (4R,5S)-dethiobiotin + ADP + phosphate + H(+)</text>
        <dbReference type="Rhea" id="RHEA:63684"/>
        <dbReference type="ChEBI" id="CHEBI:15378"/>
        <dbReference type="ChEBI" id="CHEBI:30616"/>
        <dbReference type="ChEBI" id="CHEBI:43474"/>
        <dbReference type="ChEBI" id="CHEBI:149470"/>
        <dbReference type="ChEBI" id="CHEBI:149473"/>
        <dbReference type="ChEBI" id="CHEBI:456216"/>
    </reaction>
</comment>
<feature type="active site" evidence="9">
    <location>
        <position position="41"/>
    </location>
</feature>
<reference evidence="11" key="1">
    <citation type="submission" date="2010-02" db="EMBL/GenBank/DDBJ databases">
        <title>Complete sequence of Desulfurivibrio alkaliphilus AHT2.</title>
        <authorList>
            <consortium name="US DOE Joint Genome Institute"/>
            <person name="Pitluck S."/>
            <person name="Chertkov O."/>
            <person name="Detter J.C."/>
            <person name="Han C."/>
            <person name="Tapia R."/>
            <person name="Larimer F."/>
            <person name="Land M."/>
            <person name="Hauser L."/>
            <person name="Kyrpides N."/>
            <person name="Mikhailova N."/>
            <person name="Sorokin D.Y."/>
            <person name="Muyzer G."/>
            <person name="Woyke T."/>
        </authorList>
    </citation>
    <scope>NUCLEOTIDE SEQUENCE [LARGE SCALE GENOMIC DNA]</scope>
    <source>
        <strain evidence="11">DSM 19089 / UNIQEM U267 / AHT2</strain>
    </source>
</reference>
<feature type="binding site" evidence="9">
    <location>
        <begin position="200"/>
        <end position="201"/>
    </location>
    <ligand>
        <name>ATP</name>
        <dbReference type="ChEBI" id="CHEBI:30616"/>
    </ligand>
</feature>
<dbReference type="FunCoup" id="D6Z6C8">
    <property type="interactions" value="367"/>
</dbReference>
<evidence type="ECO:0000256" key="2">
    <source>
        <dbReference type="ARBA" id="ARBA00022598"/>
    </source>
</evidence>
<dbReference type="STRING" id="589865.DaAHT2_2228"/>
<keyword evidence="4 9" id="KW-0547">Nucleotide-binding</keyword>
<evidence type="ECO:0000256" key="5">
    <source>
        <dbReference type="ARBA" id="ARBA00022756"/>
    </source>
</evidence>
<evidence type="ECO:0000256" key="4">
    <source>
        <dbReference type="ARBA" id="ARBA00022741"/>
    </source>
</evidence>
<keyword evidence="7 9" id="KW-0460">Magnesium</keyword>
<keyword evidence="3 9" id="KW-0479">Metal-binding</keyword>
<evidence type="ECO:0000256" key="7">
    <source>
        <dbReference type="ARBA" id="ARBA00022842"/>
    </source>
</evidence>
<dbReference type="InParanoid" id="D6Z6C8"/>
<keyword evidence="5 9" id="KW-0093">Biotin biosynthesis</keyword>
<evidence type="ECO:0000313" key="10">
    <source>
        <dbReference type="EMBL" id="ADH86893.1"/>
    </source>
</evidence>
<protein>
    <recommendedName>
        <fullName evidence="9">ATP-dependent dethiobiotin synthetase BioD</fullName>
        <ecNumber evidence="9">6.3.3.3</ecNumber>
    </recommendedName>
    <alternativeName>
        <fullName evidence="9">DTB synthetase</fullName>
        <shortName evidence="9">DTBS</shortName>
    </alternativeName>
    <alternativeName>
        <fullName evidence="9">Dethiobiotin synthase</fullName>
    </alternativeName>
</protein>
<dbReference type="Gene3D" id="3.40.50.300">
    <property type="entry name" value="P-loop containing nucleotide triphosphate hydrolases"/>
    <property type="match status" value="1"/>
</dbReference>
<dbReference type="CDD" id="cd03109">
    <property type="entry name" value="DTBS"/>
    <property type="match status" value="1"/>
</dbReference>
<dbReference type="GO" id="GO:0005829">
    <property type="term" value="C:cytosol"/>
    <property type="evidence" value="ECO:0007669"/>
    <property type="project" value="TreeGrafter"/>
</dbReference>
<name>D6Z6C8_DESAT</name>
<dbReference type="KEGG" id="dak:DaAHT2_2228"/>
<keyword evidence="2 9" id="KW-0436">Ligase</keyword>
<keyword evidence="11" id="KW-1185">Reference proteome</keyword>
<comment type="caution">
    <text evidence="9">Lacks conserved residue(s) required for the propagation of feature annotation.</text>
</comment>
<dbReference type="RefSeq" id="WP_013164407.1">
    <property type="nucleotide sequence ID" value="NC_014216.1"/>
</dbReference>
<dbReference type="SUPFAM" id="SSF52540">
    <property type="entry name" value="P-loop containing nucleoside triphosphate hydrolases"/>
    <property type="match status" value="1"/>
</dbReference>
<dbReference type="PANTHER" id="PTHR43210:SF2">
    <property type="entry name" value="ATP-DEPENDENT DETHIOBIOTIN SYNTHETASE BIOD 2"/>
    <property type="match status" value="1"/>
</dbReference>
<evidence type="ECO:0000256" key="8">
    <source>
        <dbReference type="ARBA" id="ARBA00047386"/>
    </source>
</evidence>
<dbReference type="eggNOG" id="COG0132">
    <property type="taxonomic scope" value="Bacteria"/>
</dbReference>
<comment type="function">
    <text evidence="9">Catalyzes a mechanistically unusual reaction, the ATP-dependent insertion of CO2 between the N7 and N8 nitrogen atoms of 7,8-diaminopelargonic acid (DAPA, also called 7,8-diammoniononanoate) to form a ureido ring.</text>
</comment>
<feature type="binding site" evidence="9">
    <location>
        <position position="140"/>
    </location>
    <ligand>
        <name>Mg(2+)</name>
        <dbReference type="ChEBI" id="CHEBI:18420"/>
    </ligand>
</feature>
<dbReference type="HOGENOM" id="CLU_072551_3_1_7"/>
<feature type="binding site" evidence="9">
    <location>
        <position position="54"/>
    </location>
    <ligand>
        <name>ATP</name>
        <dbReference type="ChEBI" id="CHEBI:30616"/>
    </ligand>
</feature>
<gene>
    <name evidence="9" type="primary">bioD</name>
    <name evidence="10" type="ordered locus">DaAHT2_2228</name>
</gene>
<feature type="binding site" evidence="9">
    <location>
        <begin position="140"/>
        <end position="143"/>
    </location>
    <ligand>
        <name>ATP</name>
        <dbReference type="ChEBI" id="CHEBI:30616"/>
    </ligand>
</feature>
<dbReference type="GO" id="GO:0000287">
    <property type="term" value="F:magnesium ion binding"/>
    <property type="evidence" value="ECO:0007669"/>
    <property type="project" value="UniProtKB-UniRule"/>
</dbReference>
<dbReference type="OrthoDB" id="9802097at2"/>
<keyword evidence="1 9" id="KW-0963">Cytoplasm</keyword>
<organism evidence="10 11">
    <name type="scientific">Desulfurivibrio alkaliphilus (strain DSM 19089 / UNIQEM U267 / AHT2)</name>
    <dbReference type="NCBI Taxonomy" id="589865"/>
    <lineage>
        <taxon>Bacteria</taxon>
        <taxon>Pseudomonadati</taxon>
        <taxon>Thermodesulfobacteriota</taxon>
        <taxon>Desulfobulbia</taxon>
        <taxon>Desulfobulbales</taxon>
        <taxon>Desulfobulbaceae</taxon>
        <taxon>Desulfurivibrio</taxon>
    </lineage>
</organism>